<dbReference type="GO" id="GO:0003677">
    <property type="term" value="F:DNA binding"/>
    <property type="evidence" value="ECO:0007669"/>
    <property type="project" value="UniProtKB-KW"/>
</dbReference>
<feature type="domain" description="RNA polymerase sigma factor 54 DNA-binding" evidence="9">
    <location>
        <begin position="277"/>
        <end position="436"/>
    </location>
</feature>
<dbReference type="InterPro" id="IPR007046">
    <property type="entry name" value="RNA_pol_sigma_54_core-bd"/>
</dbReference>
<evidence type="ECO:0000313" key="11">
    <source>
        <dbReference type="EMBL" id="MBD3108550.1"/>
    </source>
</evidence>
<dbReference type="GO" id="GO:0016779">
    <property type="term" value="F:nucleotidyltransferase activity"/>
    <property type="evidence" value="ECO:0007669"/>
    <property type="project" value="UniProtKB-KW"/>
</dbReference>
<dbReference type="GO" id="GO:0001216">
    <property type="term" value="F:DNA-binding transcription activator activity"/>
    <property type="evidence" value="ECO:0007669"/>
    <property type="project" value="InterPro"/>
</dbReference>
<dbReference type="Gene3D" id="1.10.10.60">
    <property type="entry name" value="Homeodomain-like"/>
    <property type="match status" value="1"/>
</dbReference>
<dbReference type="PIRSF" id="PIRSF000774">
    <property type="entry name" value="RpoN"/>
    <property type="match status" value="1"/>
</dbReference>
<dbReference type="AlphaFoldDB" id="A0A927CZ17"/>
<keyword evidence="5" id="KW-0805">Transcription regulation</keyword>
<accession>A0A927CZ17</accession>
<dbReference type="Pfam" id="PF00309">
    <property type="entry name" value="Sigma54_AID"/>
    <property type="match status" value="1"/>
</dbReference>
<dbReference type="InterPro" id="IPR007634">
    <property type="entry name" value="RNA_pol_sigma_54_DNA-bd"/>
</dbReference>
<dbReference type="PANTHER" id="PTHR32248:SF4">
    <property type="entry name" value="RNA POLYMERASE SIGMA-54 FACTOR"/>
    <property type="match status" value="1"/>
</dbReference>
<dbReference type="Gene3D" id="1.10.10.1330">
    <property type="entry name" value="RNA polymerase sigma-54 factor, core-binding domain"/>
    <property type="match status" value="1"/>
</dbReference>
<evidence type="ECO:0000256" key="2">
    <source>
        <dbReference type="ARBA" id="ARBA00022478"/>
    </source>
</evidence>
<dbReference type="NCBIfam" id="TIGR02395">
    <property type="entry name" value="rpoN_sigma"/>
    <property type="match status" value="1"/>
</dbReference>
<evidence type="ECO:0000259" key="10">
    <source>
        <dbReference type="Pfam" id="PF04963"/>
    </source>
</evidence>
<dbReference type="PROSITE" id="PS50044">
    <property type="entry name" value="SIGMA54_3"/>
    <property type="match status" value="1"/>
</dbReference>
<evidence type="ECO:0000256" key="5">
    <source>
        <dbReference type="ARBA" id="ARBA00023015"/>
    </source>
</evidence>
<evidence type="ECO:0000256" key="6">
    <source>
        <dbReference type="ARBA" id="ARBA00023082"/>
    </source>
</evidence>
<dbReference type="RefSeq" id="WP_190998094.1">
    <property type="nucleotide sequence ID" value="NZ_JACXSI010000020.1"/>
</dbReference>
<dbReference type="PANTHER" id="PTHR32248">
    <property type="entry name" value="RNA POLYMERASE SIGMA-54 FACTOR"/>
    <property type="match status" value="1"/>
</dbReference>
<dbReference type="InterPro" id="IPR038709">
    <property type="entry name" value="RpoN_core-bd_sf"/>
</dbReference>
<keyword evidence="4" id="KW-0548">Nucleotidyltransferase</keyword>
<keyword evidence="8" id="KW-0804">Transcription</keyword>
<keyword evidence="12" id="KW-1185">Reference proteome</keyword>
<dbReference type="GO" id="GO:0016987">
    <property type="term" value="F:sigma factor activity"/>
    <property type="evidence" value="ECO:0007669"/>
    <property type="project" value="UniProtKB-KW"/>
</dbReference>
<dbReference type="PRINTS" id="PR00045">
    <property type="entry name" value="SIGMA54FCT"/>
</dbReference>
<gene>
    <name evidence="11" type="primary">rpoN</name>
    <name evidence="11" type="ORF">IEO70_09230</name>
</gene>
<dbReference type="EMBL" id="JACXSI010000020">
    <property type="protein sequence ID" value="MBD3108550.1"/>
    <property type="molecule type" value="Genomic_DNA"/>
</dbReference>
<evidence type="ECO:0000256" key="8">
    <source>
        <dbReference type="ARBA" id="ARBA00023163"/>
    </source>
</evidence>
<dbReference type="PROSITE" id="PS00718">
    <property type="entry name" value="SIGMA54_2"/>
    <property type="match status" value="1"/>
</dbReference>
<proteinExistence type="inferred from homology"/>
<name>A0A927CZ17_9BACI</name>
<keyword evidence="6" id="KW-0731">Sigma factor</keyword>
<dbReference type="Pfam" id="PF04963">
    <property type="entry name" value="Sigma54_CBD"/>
    <property type="match status" value="1"/>
</dbReference>
<keyword evidence="2" id="KW-0240">DNA-directed RNA polymerase</keyword>
<evidence type="ECO:0000259" key="9">
    <source>
        <dbReference type="Pfam" id="PF04552"/>
    </source>
</evidence>
<dbReference type="GO" id="GO:0006352">
    <property type="term" value="P:DNA-templated transcription initiation"/>
    <property type="evidence" value="ECO:0007669"/>
    <property type="project" value="InterPro"/>
</dbReference>
<dbReference type="Proteomes" id="UP000602076">
    <property type="component" value="Unassembled WGS sequence"/>
</dbReference>
<comment type="caution">
    <text evidence="11">The sequence shown here is derived from an EMBL/GenBank/DDBJ whole genome shotgun (WGS) entry which is preliminary data.</text>
</comment>
<reference evidence="11" key="1">
    <citation type="submission" date="2020-09" db="EMBL/GenBank/DDBJ databases">
        <title>Bacillus faecalis sp. nov., a moderately halophilic bacterium isolated from cow faeces.</title>
        <authorList>
            <person name="Jiang L."/>
            <person name="Lee J."/>
        </authorList>
    </citation>
    <scope>NUCLEOTIDE SEQUENCE</scope>
    <source>
        <strain evidence="11">AGMB 02131</strain>
    </source>
</reference>
<comment type="similarity">
    <text evidence="1">Belongs to the sigma-54 factor family.</text>
</comment>
<evidence type="ECO:0000256" key="7">
    <source>
        <dbReference type="ARBA" id="ARBA00023125"/>
    </source>
</evidence>
<dbReference type="GO" id="GO:0000428">
    <property type="term" value="C:DNA-directed RNA polymerase complex"/>
    <property type="evidence" value="ECO:0007669"/>
    <property type="project" value="UniProtKB-KW"/>
</dbReference>
<keyword evidence="3" id="KW-0808">Transferase</keyword>
<organism evidence="11 12">
    <name type="scientific">Peribacillus faecalis</name>
    <dbReference type="NCBI Taxonomy" id="2772559"/>
    <lineage>
        <taxon>Bacteria</taxon>
        <taxon>Bacillati</taxon>
        <taxon>Bacillota</taxon>
        <taxon>Bacilli</taxon>
        <taxon>Bacillales</taxon>
        <taxon>Bacillaceae</taxon>
        <taxon>Peribacillus</taxon>
    </lineage>
</organism>
<dbReference type="Pfam" id="PF04552">
    <property type="entry name" value="Sigma54_DBD"/>
    <property type="match status" value="1"/>
</dbReference>
<feature type="domain" description="RNA polymerase sigma factor 54 core-binding" evidence="10">
    <location>
        <begin position="77"/>
        <end position="263"/>
    </location>
</feature>
<keyword evidence="7" id="KW-0238">DNA-binding</keyword>
<evidence type="ECO:0000256" key="1">
    <source>
        <dbReference type="ARBA" id="ARBA00008798"/>
    </source>
</evidence>
<protein>
    <submittedName>
        <fullName evidence="11">RNA polymerase factor sigma-54</fullName>
    </submittedName>
</protein>
<evidence type="ECO:0000256" key="4">
    <source>
        <dbReference type="ARBA" id="ARBA00022695"/>
    </source>
</evidence>
<evidence type="ECO:0000256" key="3">
    <source>
        <dbReference type="ARBA" id="ARBA00022679"/>
    </source>
</evidence>
<dbReference type="PROSITE" id="PS00717">
    <property type="entry name" value="SIGMA54_1"/>
    <property type="match status" value="1"/>
</dbReference>
<dbReference type="InterPro" id="IPR000394">
    <property type="entry name" value="RNA_pol_sigma_54"/>
</dbReference>
<sequence>MNLKPDLFQQQTMKLAMTQDLSQAIALLQYSSQDLAAFLEEKASENPLISLEFNSYVKGRQRPKKNNVNYTGSKDWLEQIGEQKDSLEDYLFSQVNVNAINANERKILKTLIRNLDGNGYLRITVQDLAEQCKKPEKQIEEVLHKLQQLDPAGVAARDLRECLLLQIKRLNCPAYTLEVIRDFFMPFADKKWKDISKKLDITLNDIQCISDFVQTLQPRPCAGFSAETPAYIVPDVVVELLKNQLIVRMPEDNLAKLKLNNQYYEELKVHRDKQVKQFLQEKHQEYQWILRGIQQRRETIFKVMSIIAEKQSECMRKGFNFLRPMTMREVADELDVHESTVSRTVRDKYVQTPFGTVELRSFFTSGLQSLNNEDVSAMEAKSAIRSIIKEEDKKKPLSDQEIVDLLKNSKSIVLSRRTVAKYREQLKIPSSSKRRRF</sequence>
<evidence type="ECO:0000313" key="12">
    <source>
        <dbReference type="Proteomes" id="UP000602076"/>
    </source>
</evidence>